<keyword evidence="5 14" id="KW-0812">Transmembrane</keyword>
<evidence type="ECO:0000256" key="6">
    <source>
        <dbReference type="ARBA" id="ARBA00022847"/>
    </source>
</evidence>
<accession>A0A0S8G9M7</accession>
<dbReference type="AlphaFoldDB" id="A0A0S8G9M7"/>
<dbReference type="Pfam" id="PF00474">
    <property type="entry name" value="SSF"/>
    <property type="match status" value="1"/>
</dbReference>
<keyword evidence="9" id="KW-0406">Ion transport</keyword>
<evidence type="ECO:0000256" key="1">
    <source>
        <dbReference type="ARBA" id="ARBA00004651"/>
    </source>
</evidence>
<evidence type="ECO:0000256" key="7">
    <source>
        <dbReference type="ARBA" id="ARBA00022989"/>
    </source>
</evidence>
<reference evidence="15 16" key="1">
    <citation type="journal article" date="2015" name="Microbiome">
        <title>Genomic resolution of linkages in carbon, nitrogen, and sulfur cycling among widespread estuary sediment bacteria.</title>
        <authorList>
            <person name="Baker B.J."/>
            <person name="Lazar C.S."/>
            <person name="Teske A.P."/>
            <person name="Dick G.J."/>
        </authorList>
    </citation>
    <scope>NUCLEOTIDE SEQUENCE [LARGE SCALE GENOMIC DNA]</scope>
    <source>
        <strain evidence="15">SM23_60</strain>
    </source>
</reference>
<dbReference type="GO" id="GO:0015293">
    <property type="term" value="F:symporter activity"/>
    <property type="evidence" value="ECO:0007669"/>
    <property type="project" value="UniProtKB-KW"/>
</dbReference>
<evidence type="ECO:0000256" key="9">
    <source>
        <dbReference type="ARBA" id="ARBA00023065"/>
    </source>
</evidence>
<comment type="caution">
    <text evidence="15">The sequence shown here is derived from an EMBL/GenBank/DDBJ whole genome shotgun (WGS) entry which is preliminary data.</text>
</comment>
<dbReference type="Gene3D" id="1.20.1730.10">
    <property type="entry name" value="Sodium/glucose cotransporter"/>
    <property type="match status" value="1"/>
</dbReference>
<comment type="catalytic activity">
    <reaction evidence="12">
        <text>L-proline(in) + Na(+)(in) = L-proline(out) + Na(+)(out)</text>
        <dbReference type="Rhea" id="RHEA:28967"/>
        <dbReference type="ChEBI" id="CHEBI:29101"/>
        <dbReference type="ChEBI" id="CHEBI:60039"/>
    </reaction>
</comment>
<evidence type="ECO:0000256" key="3">
    <source>
        <dbReference type="ARBA" id="ARBA00022448"/>
    </source>
</evidence>
<comment type="subcellular location">
    <subcellularLocation>
        <location evidence="1">Cell membrane</location>
        <topology evidence="1">Multi-pass membrane protein</topology>
    </subcellularLocation>
</comment>
<evidence type="ECO:0000256" key="10">
    <source>
        <dbReference type="ARBA" id="ARBA00023136"/>
    </source>
</evidence>
<sequence>MSDSVVYAIIVIAYLALLLLVGLITGRRTKSVEDFYIGGRKIGPWVTALSFVAAYFSSVVIVGGGGFGYLFGMATLWIGAINVLIGCTVCWIVLGPRIRKFTKRLNTMTIP</sequence>
<organism evidence="15 16">
    <name type="scientific">candidate division WOR_3 bacterium SM23_60</name>
    <dbReference type="NCBI Taxonomy" id="1703780"/>
    <lineage>
        <taxon>Bacteria</taxon>
        <taxon>Bacteria division WOR-3</taxon>
    </lineage>
</organism>
<dbReference type="Proteomes" id="UP000051096">
    <property type="component" value="Unassembled WGS sequence"/>
</dbReference>
<dbReference type="PANTHER" id="PTHR48086">
    <property type="entry name" value="SODIUM/PROLINE SYMPORTER-RELATED"/>
    <property type="match status" value="1"/>
</dbReference>
<evidence type="ECO:0000256" key="2">
    <source>
        <dbReference type="ARBA" id="ARBA00006434"/>
    </source>
</evidence>
<evidence type="ECO:0000256" key="13">
    <source>
        <dbReference type="RuleBase" id="RU362091"/>
    </source>
</evidence>
<dbReference type="GO" id="GO:0005886">
    <property type="term" value="C:plasma membrane"/>
    <property type="evidence" value="ECO:0007669"/>
    <property type="project" value="UniProtKB-SubCell"/>
</dbReference>
<proteinExistence type="inferred from homology"/>
<evidence type="ECO:0000256" key="5">
    <source>
        <dbReference type="ARBA" id="ARBA00022692"/>
    </source>
</evidence>
<keyword evidence="8" id="KW-0915">Sodium</keyword>
<dbReference type="PROSITE" id="PS50283">
    <property type="entry name" value="NA_SOLUT_SYMP_3"/>
    <property type="match status" value="1"/>
</dbReference>
<evidence type="ECO:0000313" key="16">
    <source>
        <dbReference type="Proteomes" id="UP000051096"/>
    </source>
</evidence>
<feature type="transmembrane region" description="Helical" evidence="14">
    <location>
        <begin position="6"/>
        <end position="24"/>
    </location>
</feature>
<evidence type="ECO:0000256" key="12">
    <source>
        <dbReference type="ARBA" id="ARBA00033708"/>
    </source>
</evidence>
<evidence type="ECO:0000256" key="4">
    <source>
        <dbReference type="ARBA" id="ARBA00022475"/>
    </source>
</evidence>
<evidence type="ECO:0000256" key="11">
    <source>
        <dbReference type="ARBA" id="ARBA00023201"/>
    </source>
</evidence>
<keyword evidence="10 14" id="KW-0472">Membrane</keyword>
<keyword evidence="3" id="KW-0813">Transport</keyword>
<dbReference type="InterPro" id="IPR050277">
    <property type="entry name" value="Sodium:Solute_Symporter"/>
</dbReference>
<keyword evidence="4" id="KW-1003">Cell membrane</keyword>
<evidence type="ECO:0000256" key="14">
    <source>
        <dbReference type="SAM" id="Phobius"/>
    </source>
</evidence>
<dbReference type="InterPro" id="IPR038377">
    <property type="entry name" value="Na/Glc_symporter_sf"/>
</dbReference>
<dbReference type="GO" id="GO:0006814">
    <property type="term" value="P:sodium ion transport"/>
    <property type="evidence" value="ECO:0007669"/>
    <property type="project" value="UniProtKB-KW"/>
</dbReference>
<dbReference type="PANTHER" id="PTHR48086:SF3">
    <property type="entry name" value="SODIUM_PROLINE SYMPORTER"/>
    <property type="match status" value="1"/>
</dbReference>
<name>A0A0S8G9M7_UNCW3</name>
<evidence type="ECO:0000313" key="15">
    <source>
        <dbReference type="EMBL" id="KPK69827.1"/>
    </source>
</evidence>
<gene>
    <name evidence="15" type="ORF">AMJ87_09900</name>
</gene>
<dbReference type="InterPro" id="IPR001734">
    <property type="entry name" value="Na/solute_symporter"/>
</dbReference>
<comment type="similarity">
    <text evidence="2 13">Belongs to the sodium:solute symporter (SSF) (TC 2.A.21) family.</text>
</comment>
<keyword evidence="6" id="KW-0769">Symport</keyword>
<feature type="transmembrane region" description="Helical" evidence="14">
    <location>
        <begin position="76"/>
        <end position="94"/>
    </location>
</feature>
<keyword evidence="11" id="KW-0739">Sodium transport</keyword>
<evidence type="ECO:0008006" key="17">
    <source>
        <dbReference type="Google" id="ProtNLM"/>
    </source>
</evidence>
<keyword evidence="7 14" id="KW-1133">Transmembrane helix</keyword>
<protein>
    <recommendedName>
        <fullName evidence="17">Sodium:solute symporter</fullName>
    </recommendedName>
</protein>
<evidence type="ECO:0000256" key="8">
    <source>
        <dbReference type="ARBA" id="ARBA00023053"/>
    </source>
</evidence>
<dbReference type="EMBL" id="LJUO01000111">
    <property type="protein sequence ID" value="KPK69827.1"/>
    <property type="molecule type" value="Genomic_DNA"/>
</dbReference>
<feature type="non-terminal residue" evidence="15">
    <location>
        <position position="111"/>
    </location>
</feature>
<feature type="transmembrane region" description="Helical" evidence="14">
    <location>
        <begin position="45"/>
        <end position="70"/>
    </location>
</feature>